<dbReference type="SMART" id="SM00360">
    <property type="entry name" value="RRM"/>
    <property type="match status" value="1"/>
</dbReference>
<dbReference type="STRING" id="4536.A0A0E0IIL5"/>
<dbReference type="InterPro" id="IPR018119">
    <property type="entry name" value="Strictosidine_synth_cons-reg"/>
</dbReference>
<dbReference type="AlphaFoldDB" id="A0A0E0IIL5"/>
<dbReference type="Gene3D" id="3.30.70.330">
    <property type="match status" value="1"/>
</dbReference>
<feature type="domain" description="RRM" evidence="8">
    <location>
        <begin position="761"/>
        <end position="834"/>
    </location>
</feature>
<keyword evidence="7" id="KW-0732">Signal</keyword>
<dbReference type="Pfam" id="PF20067">
    <property type="entry name" value="SSL_N"/>
    <property type="match status" value="1"/>
</dbReference>
<feature type="region of interest" description="Disordered" evidence="6">
    <location>
        <begin position="646"/>
        <end position="666"/>
    </location>
</feature>
<dbReference type="Gramene" id="ONIVA09G07290.1">
    <property type="protein sequence ID" value="ONIVA09G07290.1"/>
    <property type="gene ID" value="ONIVA09G07290"/>
</dbReference>
<keyword evidence="3" id="KW-0926">Vacuole</keyword>
<dbReference type="PANTHER" id="PTHR10426">
    <property type="entry name" value="STRICTOSIDINE SYNTHASE-RELATED"/>
    <property type="match status" value="1"/>
</dbReference>
<reference evidence="9" key="2">
    <citation type="submission" date="2018-04" db="EMBL/GenBank/DDBJ databases">
        <title>OnivRS2 (Oryza nivara Reference Sequence Version 2).</title>
        <authorList>
            <person name="Zhang J."/>
            <person name="Kudrna D."/>
            <person name="Lee S."/>
            <person name="Talag J."/>
            <person name="Rajasekar S."/>
            <person name="Welchert J."/>
            <person name="Hsing Y.-I."/>
            <person name="Wing R.A."/>
        </authorList>
    </citation>
    <scope>NUCLEOTIDE SEQUENCE [LARGE SCALE GENOMIC DNA]</scope>
    <source>
        <strain evidence="9">SL10</strain>
    </source>
</reference>
<dbReference type="SUPFAM" id="SSF63829">
    <property type="entry name" value="Calcium-dependent phosphotriesterase"/>
    <property type="match status" value="2"/>
</dbReference>
<dbReference type="eggNOG" id="KOG1520">
    <property type="taxonomic scope" value="Eukaryota"/>
</dbReference>
<dbReference type="InterPro" id="IPR012677">
    <property type="entry name" value="Nucleotide-bd_a/b_plait_sf"/>
</dbReference>
<dbReference type="InterPro" id="IPR000504">
    <property type="entry name" value="RRM_dom"/>
</dbReference>
<keyword evidence="5" id="KW-0694">RNA-binding</keyword>
<protein>
    <recommendedName>
        <fullName evidence="8">RRM domain-containing protein</fullName>
    </recommendedName>
</protein>
<dbReference type="EnsemblPlants" id="ONIVA09G07290.1">
    <property type="protein sequence ID" value="ONIVA09G07290.1"/>
    <property type="gene ID" value="ONIVA09G07290"/>
</dbReference>
<dbReference type="PANTHER" id="PTHR10426:SF31">
    <property type="entry name" value="STRICTOSIDINE SYNTHASE 3"/>
    <property type="match status" value="1"/>
</dbReference>
<dbReference type="PROSITE" id="PS50102">
    <property type="entry name" value="RRM"/>
    <property type="match status" value="1"/>
</dbReference>
<dbReference type="Proteomes" id="UP000006591">
    <property type="component" value="Chromosome 9"/>
</dbReference>
<feature type="compositionally biased region" description="Basic and acidic residues" evidence="6">
    <location>
        <begin position="648"/>
        <end position="666"/>
    </location>
</feature>
<dbReference type="Gene3D" id="2.120.10.30">
    <property type="entry name" value="TolB, C-terminal domain"/>
    <property type="match status" value="2"/>
</dbReference>
<organism evidence="9">
    <name type="scientific">Oryza nivara</name>
    <name type="common">Indian wild rice</name>
    <name type="synonym">Oryza sativa f. spontanea</name>
    <dbReference type="NCBI Taxonomy" id="4536"/>
    <lineage>
        <taxon>Eukaryota</taxon>
        <taxon>Viridiplantae</taxon>
        <taxon>Streptophyta</taxon>
        <taxon>Embryophyta</taxon>
        <taxon>Tracheophyta</taxon>
        <taxon>Spermatophyta</taxon>
        <taxon>Magnoliopsida</taxon>
        <taxon>Liliopsida</taxon>
        <taxon>Poales</taxon>
        <taxon>Poaceae</taxon>
        <taxon>BOP clade</taxon>
        <taxon>Oryzoideae</taxon>
        <taxon>Oryzeae</taxon>
        <taxon>Oryzinae</taxon>
        <taxon>Oryza</taxon>
    </lineage>
</organism>
<evidence type="ECO:0000256" key="6">
    <source>
        <dbReference type="SAM" id="MobiDB-lite"/>
    </source>
</evidence>
<feature type="chain" id="PRO_5002362813" description="RRM domain-containing protein" evidence="7">
    <location>
        <begin position="34"/>
        <end position="834"/>
    </location>
</feature>
<dbReference type="InterPro" id="IPR011042">
    <property type="entry name" value="6-blade_b-propeller_TolB-like"/>
</dbReference>
<comment type="similarity">
    <text evidence="2">Belongs to the strictosidine synthase family.</text>
</comment>
<evidence type="ECO:0000313" key="10">
    <source>
        <dbReference type="Proteomes" id="UP000006591"/>
    </source>
</evidence>
<dbReference type="GO" id="GO:0005773">
    <property type="term" value="C:vacuole"/>
    <property type="evidence" value="ECO:0007669"/>
    <property type="project" value="UniProtKB-SubCell"/>
</dbReference>
<evidence type="ECO:0000313" key="9">
    <source>
        <dbReference type="EnsemblPlants" id="ONIVA09G07290.1"/>
    </source>
</evidence>
<sequence>MRKGAAGMACTCSAAAAASALVKLLVLVAAVAATTSAGGGDEPTYETKSIDPSLAVMTLPAPVTGPESLAFDGRGDGPYTGGSDGRILRWRGGRLGWTEFAYNSRHKSVGVCSPEKKLVVPESVCGRPLGLQFHHASGDLYVADAYLGLLRVPARGGLAEVVATEAAGVPFNFLNGLDVDQRTGDVYFTDSSTTYRRRYPKLNQSFNHVHTAHQYLLVVAMGDETGRLLRYDARRRRVTVLHSGLPYPNGVAVSDGGTHVLVAHTGLCELRRYWLRGLRAGKSETFAEVPGYPDNVRRDGDGGYWVALSRGADNDDVAPTVAVRVTAARKKKGGGAAVVVEALAGFSFVTVSEVAEKNGTLWIGSVDTPYAGAAVRGRRRAFTCSAAAAAAASALVKLLVLVAAVAATTSAGAGDEPTYETKSIDPSLAVMMLPAPVTGPESLAFDGRGDGPYTGGSDGRILRWRGGRLGWTEFAYNSRHKSIGVCSPEKKLVVPESFHHASGDLYVADAYLGLLRAPAHGGLAEVVATEAAGVPFNFLNGLDVDQRTGDVYFTDSSTTYRRSYDTRANIPIFTCWWWPRATRRGRLLRYDARRRRVTVLHSGLPYPNGVAVSDDGTHVVVAHTGLCELRRYWIRLKLSLEPKNIQAAKEEPKNSEAAREQPKNSEAARAKVVARYVCGMASMLPFEREPPAADGNKKLCYICGDDDGSHEELSCPFNYMYYHMSDEDASEGTTCEGSCSAGKHPMAVVSGSGRHGEFLRCVVRVNNFPTKLWPWDLSWLCKPFGPLRMYHLVMRNSKFSRGFGYTIFSSRQHAESAIEQLNGRIIHGRKLRGV</sequence>
<dbReference type="HOGENOM" id="CLU_340514_0_0_1"/>
<evidence type="ECO:0000256" key="4">
    <source>
        <dbReference type="ARBA" id="ARBA00023180"/>
    </source>
</evidence>
<dbReference type="Pfam" id="PF03088">
    <property type="entry name" value="Str_synth"/>
    <property type="match status" value="2"/>
</dbReference>
<evidence type="ECO:0000256" key="1">
    <source>
        <dbReference type="ARBA" id="ARBA00004116"/>
    </source>
</evidence>
<evidence type="ECO:0000256" key="2">
    <source>
        <dbReference type="ARBA" id="ARBA00009191"/>
    </source>
</evidence>
<accession>A0A0E0IIL5</accession>
<keyword evidence="10" id="KW-1185">Reference proteome</keyword>
<evidence type="ECO:0000256" key="5">
    <source>
        <dbReference type="PROSITE-ProRule" id="PRU00176"/>
    </source>
</evidence>
<dbReference type="InterPro" id="IPR035979">
    <property type="entry name" value="RBD_domain_sf"/>
</dbReference>
<dbReference type="GO" id="GO:0016787">
    <property type="term" value="F:hydrolase activity"/>
    <property type="evidence" value="ECO:0007669"/>
    <property type="project" value="TreeGrafter"/>
</dbReference>
<feature type="signal peptide" evidence="7">
    <location>
        <begin position="1"/>
        <end position="33"/>
    </location>
</feature>
<proteinExistence type="inferred from homology"/>
<evidence type="ECO:0000256" key="3">
    <source>
        <dbReference type="ARBA" id="ARBA00022554"/>
    </source>
</evidence>
<dbReference type="GO" id="GO:0012505">
    <property type="term" value="C:endomembrane system"/>
    <property type="evidence" value="ECO:0007669"/>
    <property type="project" value="TreeGrafter"/>
</dbReference>
<dbReference type="FunFam" id="2.120.10.30:FF:000048">
    <property type="entry name" value="Protein strictosidine synthase-like 10"/>
    <property type="match status" value="1"/>
</dbReference>
<dbReference type="Pfam" id="PF00076">
    <property type="entry name" value="RRM_1"/>
    <property type="match status" value="1"/>
</dbReference>
<evidence type="ECO:0000259" key="8">
    <source>
        <dbReference type="PROSITE" id="PS50102"/>
    </source>
</evidence>
<dbReference type="SUPFAM" id="SSF54928">
    <property type="entry name" value="RNA-binding domain, RBD"/>
    <property type="match status" value="1"/>
</dbReference>
<name>A0A0E0IIL5_ORYNI</name>
<keyword evidence="4" id="KW-0325">Glycoprotein</keyword>
<evidence type="ECO:0000256" key="7">
    <source>
        <dbReference type="SAM" id="SignalP"/>
    </source>
</evidence>
<dbReference type="FunFam" id="3.30.70.330:FF:000615">
    <property type="entry name" value="Os09g0374500 protein"/>
    <property type="match status" value="1"/>
</dbReference>
<reference evidence="9" key="1">
    <citation type="submission" date="2015-04" db="UniProtKB">
        <authorList>
            <consortium name="EnsemblPlants"/>
        </authorList>
    </citation>
    <scope>IDENTIFICATION</scope>
    <source>
        <strain evidence="9">SL10</strain>
    </source>
</reference>
<dbReference type="CDD" id="cd00590">
    <property type="entry name" value="RRM_SF"/>
    <property type="match status" value="1"/>
</dbReference>
<dbReference type="GO" id="GO:0003723">
    <property type="term" value="F:RNA binding"/>
    <property type="evidence" value="ECO:0007669"/>
    <property type="project" value="UniProtKB-UniRule"/>
</dbReference>
<comment type="subcellular location">
    <subcellularLocation>
        <location evidence="1">Vacuole</location>
    </subcellularLocation>
</comment>